<dbReference type="AlphaFoldDB" id="A0A6A0HBJ8"/>
<dbReference type="Proteomes" id="UP000711488">
    <property type="component" value="Unassembled WGS sequence"/>
</dbReference>
<accession>A0A6A0HBJ8</accession>
<evidence type="ECO:0000313" key="1">
    <source>
        <dbReference type="EMBL" id="KAA0202355.1"/>
    </source>
</evidence>
<gene>
    <name evidence="1" type="ORF">HAZT_HAZT010953</name>
</gene>
<reference evidence="1" key="2">
    <citation type="journal article" date="2018" name="Environ. Sci. Technol.">
        <title>The Toxicogenome of Hyalella azteca: A Model for Sediment Ecotoxicology and Evolutionary Toxicology.</title>
        <authorList>
            <person name="Poynton H.C."/>
            <person name="Hasenbein S."/>
            <person name="Benoit J.B."/>
            <person name="Sepulveda M.S."/>
            <person name="Poelchau M.F."/>
            <person name="Hughes D.S.T."/>
            <person name="Murali S.C."/>
            <person name="Chen S."/>
            <person name="Glastad K.M."/>
            <person name="Goodisman M.A.D."/>
            <person name="Werren J.H."/>
            <person name="Vineis J.H."/>
            <person name="Bowen J.L."/>
            <person name="Friedrich M."/>
            <person name="Jones J."/>
            <person name="Robertson H.M."/>
            <person name="Feyereisen R."/>
            <person name="Mechler-Hickson A."/>
            <person name="Mathers N."/>
            <person name="Lee C.E."/>
            <person name="Colbourne J.K."/>
            <person name="Biales A."/>
            <person name="Johnston J.S."/>
            <person name="Wellborn G.A."/>
            <person name="Rosendale A.J."/>
            <person name="Cridge A.G."/>
            <person name="Munoz-Torres M.C."/>
            <person name="Bain P.A."/>
            <person name="Manny A.R."/>
            <person name="Major K.M."/>
            <person name="Lambert F.N."/>
            <person name="Vulpe C.D."/>
            <person name="Tuck P."/>
            <person name="Blalock B.J."/>
            <person name="Lin Y.Y."/>
            <person name="Smith M.E."/>
            <person name="Ochoa-Acuna H."/>
            <person name="Chen M.M."/>
            <person name="Childers C.P."/>
            <person name="Qu J."/>
            <person name="Dugan S."/>
            <person name="Lee S.L."/>
            <person name="Chao H."/>
            <person name="Dinh H."/>
            <person name="Han Y."/>
            <person name="Doddapaneni H."/>
            <person name="Worley K.C."/>
            <person name="Muzny D.M."/>
            <person name="Gibbs R.A."/>
            <person name="Richards S."/>
        </authorList>
    </citation>
    <scope>NUCLEOTIDE SEQUENCE</scope>
    <source>
        <strain evidence="1">HAZT.00-mixed</strain>
        <tissue evidence="1">Whole organism</tissue>
    </source>
</reference>
<reference evidence="1" key="1">
    <citation type="submission" date="2014-08" db="EMBL/GenBank/DDBJ databases">
        <authorList>
            <person name="Murali S."/>
            <person name="Richards S."/>
            <person name="Bandaranaike D."/>
            <person name="Bellair M."/>
            <person name="Blankenburg K."/>
            <person name="Chao H."/>
            <person name="Dinh H."/>
            <person name="Doddapaneni H."/>
            <person name="Dugan-Rocha S."/>
            <person name="Elkadiri S."/>
            <person name="Gnanaolivu R."/>
            <person name="Hughes D."/>
            <person name="Lee S."/>
            <person name="Li M."/>
            <person name="Ming W."/>
            <person name="Munidasa M."/>
            <person name="Muniz J."/>
            <person name="Nguyen L."/>
            <person name="Osuji N."/>
            <person name="Pu L.-L."/>
            <person name="Puazo M."/>
            <person name="Skinner E."/>
            <person name="Qu C."/>
            <person name="Quiroz J."/>
            <person name="Raj R."/>
            <person name="Weissenberger G."/>
            <person name="Xin Y."/>
            <person name="Zou X."/>
            <person name="Han Y."/>
            <person name="Worley K."/>
            <person name="Muzny D."/>
            <person name="Gibbs R."/>
        </authorList>
    </citation>
    <scope>NUCLEOTIDE SEQUENCE</scope>
    <source>
        <strain evidence="1">HAZT.00-mixed</strain>
        <tissue evidence="1">Whole organism</tissue>
    </source>
</reference>
<dbReference type="PANTHER" id="PTHR46113:SF1">
    <property type="entry name" value="PEPTIDASE M17 LEUCYL AMINOPEPTIDASE N-TERMINAL DOMAIN-CONTAINING PROTEIN"/>
    <property type="match status" value="1"/>
</dbReference>
<name>A0A6A0HBJ8_HYAAZ</name>
<dbReference type="PANTHER" id="PTHR46113">
    <property type="entry name" value="SNAC DOMAIN-CONTAINING PROTEIN"/>
    <property type="match status" value="1"/>
</dbReference>
<protein>
    <submittedName>
        <fullName evidence="1">Uncharacterized protein</fullName>
    </submittedName>
</protein>
<reference evidence="1" key="3">
    <citation type="submission" date="2019-06" db="EMBL/GenBank/DDBJ databases">
        <authorList>
            <person name="Poynton C."/>
            <person name="Hasenbein S."/>
            <person name="Benoit J.B."/>
            <person name="Sepulveda M.S."/>
            <person name="Poelchau M.F."/>
            <person name="Murali S.C."/>
            <person name="Chen S."/>
            <person name="Glastad K.M."/>
            <person name="Werren J.H."/>
            <person name="Vineis J.H."/>
            <person name="Bowen J.L."/>
            <person name="Friedrich M."/>
            <person name="Jones J."/>
            <person name="Robertson H.M."/>
            <person name="Feyereisen R."/>
            <person name="Mechler-Hickson A."/>
            <person name="Mathers N."/>
            <person name="Lee C.E."/>
            <person name="Colbourne J.K."/>
            <person name="Biales A."/>
            <person name="Johnston J.S."/>
            <person name="Wellborn G.A."/>
            <person name="Rosendale A.J."/>
            <person name="Cridge A.G."/>
            <person name="Munoz-Torres M.C."/>
            <person name="Bain P.A."/>
            <person name="Manny A.R."/>
            <person name="Major K.M."/>
            <person name="Lambert F.N."/>
            <person name="Vulpe C.D."/>
            <person name="Tuck P."/>
            <person name="Blalock B.J."/>
            <person name="Lin Y.-Y."/>
            <person name="Smith M.E."/>
            <person name="Ochoa-Acuna H."/>
            <person name="Chen M.-J.M."/>
            <person name="Childers C.P."/>
            <person name="Qu J."/>
            <person name="Dugan S."/>
            <person name="Lee S.L."/>
            <person name="Chao H."/>
            <person name="Dinh H."/>
            <person name="Han Y."/>
            <person name="Doddapaneni H."/>
            <person name="Worley K.C."/>
            <person name="Muzny D.M."/>
            <person name="Gibbs R.A."/>
            <person name="Richards S."/>
        </authorList>
    </citation>
    <scope>NUCLEOTIDE SEQUENCE</scope>
    <source>
        <strain evidence="1">HAZT.00-mixed</strain>
        <tissue evidence="1">Whole organism</tissue>
    </source>
</reference>
<sequence>MQDLTNKKHVDHLPVLVSGKGAVQLLGVPTLAKGTGRAQCDAVVALLREWGIEDCVAALCFDMTASNTGHHGGTCVLVEWSEFLDRGRFSDGYSDPEVAASDRVTVPIAETAAVQKLPLLGGMAPGAMHHARWMAKAIYSIKVWLFQKQFKLTPGERRGLASVAIFTALVYARAWTEAPFAAIAPRNDLELLKALDAFEYIDPDLAKDARNKMEGHLWYLSKELISLSLFHDKVPLETKKKIMTAIQEREGDAEHQKRPVFPSEYNRLLTKDEEQLQFLLQAIVDHRKQYPDSRKSTVARTGRQ</sequence>
<organism evidence="1">
    <name type="scientific">Hyalella azteca</name>
    <name type="common">Amphipod</name>
    <dbReference type="NCBI Taxonomy" id="294128"/>
    <lineage>
        <taxon>Eukaryota</taxon>
        <taxon>Metazoa</taxon>
        <taxon>Ecdysozoa</taxon>
        <taxon>Arthropoda</taxon>
        <taxon>Crustacea</taxon>
        <taxon>Multicrustacea</taxon>
        <taxon>Malacostraca</taxon>
        <taxon>Eumalacostraca</taxon>
        <taxon>Peracarida</taxon>
        <taxon>Amphipoda</taxon>
        <taxon>Senticaudata</taxon>
        <taxon>Talitrida</taxon>
        <taxon>Talitroidea</taxon>
        <taxon>Hyalellidae</taxon>
        <taxon>Hyalella</taxon>
    </lineage>
</organism>
<proteinExistence type="predicted"/>
<dbReference type="EMBL" id="JQDR03003778">
    <property type="protein sequence ID" value="KAA0202355.1"/>
    <property type="molecule type" value="Genomic_DNA"/>
</dbReference>
<comment type="caution">
    <text evidence="1">The sequence shown here is derived from an EMBL/GenBank/DDBJ whole genome shotgun (WGS) entry which is preliminary data.</text>
</comment>